<evidence type="ECO:0000256" key="2">
    <source>
        <dbReference type="SAM" id="SignalP"/>
    </source>
</evidence>
<feature type="region of interest" description="Disordered" evidence="1">
    <location>
        <begin position="277"/>
        <end position="310"/>
    </location>
</feature>
<evidence type="ECO:0000313" key="3">
    <source>
        <dbReference type="EMBL" id="MDI3417737.1"/>
    </source>
</evidence>
<evidence type="ECO:0000313" key="4">
    <source>
        <dbReference type="Proteomes" id="UP001237105"/>
    </source>
</evidence>
<feature type="compositionally biased region" description="Basic and acidic residues" evidence="1">
    <location>
        <begin position="282"/>
        <end position="310"/>
    </location>
</feature>
<name>A0ABT6SQ60_9ACTN</name>
<reference evidence="3 4" key="1">
    <citation type="submission" date="2023-05" db="EMBL/GenBank/DDBJ databases">
        <title>Draft genome sequence of Streptomyces sp. B-S-A12 isolated from a cave soil in Thailand.</title>
        <authorList>
            <person name="Chamroensaksri N."/>
            <person name="Muangham S."/>
        </authorList>
    </citation>
    <scope>NUCLEOTIDE SEQUENCE [LARGE SCALE GENOMIC DNA]</scope>
    <source>
        <strain evidence="3 4">B-S-A12</strain>
    </source>
</reference>
<feature type="chain" id="PRO_5045250776" evidence="2">
    <location>
        <begin position="18"/>
        <end position="310"/>
    </location>
</feature>
<gene>
    <name evidence="3" type="ORF">QIT00_04020</name>
</gene>
<feature type="signal peptide" evidence="2">
    <location>
        <begin position="1"/>
        <end position="17"/>
    </location>
</feature>
<dbReference type="Proteomes" id="UP001237105">
    <property type="component" value="Unassembled WGS sequence"/>
</dbReference>
<keyword evidence="2" id="KW-0732">Signal</keyword>
<proteinExistence type="predicted"/>
<sequence length="310" mass="34978">MTVLACSALVAPLALYAAYGSGEEESPGPAREPTRQERSLLHRAEQILLRDCMRERGFTYRMVAEHPVKDAREFPYVIDDVAWAREHGHGTDIQRKQRELRRDNPNQRYFQSLSPERRAAALEAANGARPDALTAKTPDGMRLTRSDEGCQAEAERRLYGDLAAWFQARSTLEVLPELTRQRVLEDSGFATAVRPWARCMRAAGHSFDNPAEVRKKLAKQPLPRNEEIRLAVAEAQCAHSSGLAKKVKALQKRFDTEFRQRFRSEVNTGQRLQLAAIPRARSIVEKSEQGTETGARDRPASDNTSQREES</sequence>
<accession>A0ABT6SQ60</accession>
<keyword evidence="4" id="KW-1185">Reference proteome</keyword>
<organism evidence="3 4">
    <name type="scientific">Streptomyces luteolus</name>
    <dbReference type="NCBI Taxonomy" id="3043615"/>
    <lineage>
        <taxon>Bacteria</taxon>
        <taxon>Bacillati</taxon>
        <taxon>Actinomycetota</taxon>
        <taxon>Actinomycetes</taxon>
        <taxon>Kitasatosporales</taxon>
        <taxon>Streptomycetaceae</taxon>
        <taxon>Streptomyces</taxon>
    </lineage>
</organism>
<dbReference type="EMBL" id="JASCIS010000003">
    <property type="protein sequence ID" value="MDI3417737.1"/>
    <property type="molecule type" value="Genomic_DNA"/>
</dbReference>
<dbReference type="RefSeq" id="WP_282533654.1">
    <property type="nucleotide sequence ID" value="NZ_JASCIS010000003.1"/>
</dbReference>
<comment type="caution">
    <text evidence="3">The sequence shown here is derived from an EMBL/GenBank/DDBJ whole genome shotgun (WGS) entry which is preliminary data.</text>
</comment>
<protein>
    <submittedName>
        <fullName evidence="3">Uncharacterized protein</fullName>
    </submittedName>
</protein>
<evidence type="ECO:0000256" key="1">
    <source>
        <dbReference type="SAM" id="MobiDB-lite"/>
    </source>
</evidence>